<sequence length="356" mass="41254">MTMNALKIILPVACLLSFSTYSFAELDEEIVTSVDASAYVVESDNPFDSLDDHEKIRHPQYIPEQDSLKDPLLNALYYVIAGKSPIHYYAIRTGQKPKLLYLNSPHSAVFSIGEAYAENREKITLQPQLNNTVKDHELFSIIPVAKNLALIFRTRYAYTPPTELKANAAMNPIYTNNRYRYSYEIIEIDTNGKQLHRVQFVAPAIEDGMSFGPKWDEDLLDYNNAILEYSTKSPGDYQTVHPYNLETRYEYRQGQLKHFEQKILLTASDKVFLKNPPNSINYENYLDDQDVPLSVESSTCLDDYFVFKDKAPPLGMKWGNDWMQQQPKLHQQFLAEYAQGKNYVWKDFRVRYCDLD</sequence>
<protein>
    <recommendedName>
        <fullName evidence="6">DUF3857 domain-containing protein</fullName>
    </recommendedName>
</protein>
<accession>A0A380U5F7</accession>
<reference evidence="2 5" key="2">
    <citation type="submission" date="2020-12" db="EMBL/GenBank/DDBJ databases">
        <title>FDA dAtabase for Regulatory Grade micrObial Sequences (FDA-ARGOS): Supporting development and validation of Infectious Disease Dx tests.</title>
        <authorList>
            <person name="Sproer C."/>
            <person name="Gronow S."/>
            <person name="Severitt S."/>
            <person name="Schroder I."/>
            <person name="Tallon L."/>
            <person name="Sadzewicz L."/>
            <person name="Zhao X."/>
            <person name="Boylan J."/>
            <person name="Ott S."/>
            <person name="Bowen H."/>
            <person name="Vavikolanu K."/>
            <person name="Mehta A."/>
            <person name="Aluvathingal J."/>
            <person name="Nadendla S."/>
            <person name="Lowell S."/>
            <person name="Myers T."/>
            <person name="Yan Y."/>
            <person name="Sichtig H."/>
        </authorList>
    </citation>
    <scope>NUCLEOTIDE SEQUENCE [LARGE SCALE GENOMIC DNA]</scope>
    <source>
        <strain evidence="2 5">FDAARGOS_910</strain>
    </source>
</reference>
<evidence type="ECO:0000313" key="3">
    <source>
        <dbReference type="EMBL" id="SUT95975.1"/>
    </source>
</evidence>
<gene>
    <name evidence="2" type="ORF">I6G67_04315</name>
    <name evidence="3" type="ORF">NCTC10308_01894</name>
</gene>
<name>A0A380U5F7_ACIJO</name>
<evidence type="ECO:0008006" key="6">
    <source>
        <dbReference type="Google" id="ProtNLM"/>
    </source>
</evidence>
<keyword evidence="1" id="KW-0732">Signal</keyword>
<proteinExistence type="predicted"/>
<dbReference type="AlphaFoldDB" id="A0A380U5F7"/>
<dbReference type="EMBL" id="UFRV01000006">
    <property type="protein sequence ID" value="SUT95975.1"/>
    <property type="molecule type" value="Genomic_DNA"/>
</dbReference>
<dbReference type="Proteomes" id="UP000595107">
    <property type="component" value="Chromosome"/>
</dbReference>
<evidence type="ECO:0000313" key="5">
    <source>
        <dbReference type="Proteomes" id="UP000595107"/>
    </source>
</evidence>
<dbReference type="Proteomes" id="UP000254227">
    <property type="component" value="Unassembled WGS sequence"/>
</dbReference>
<feature type="signal peptide" evidence="1">
    <location>
        <begin position="1"/>
        <end position="24"/>
    </location>
</feature>
<evidence type="ECO:0000256" key="1">
    <source>
        <dbReference type="SAM" id="SignalP"/>
    </source>
</evidence>
<reference evidence="3 4" key="1">
    <citation type="submission" date="2018-06" db="EMBL/GenBank/DDBJ databases">
        <authorList>
            <consortium name="Pathogen Informatics"/>
            <person name="Doyle S."/>
        </authorList>
    </citation>
    <scope>NUCLEOTIDE SEQUENCE [LARGE SCALE GENOMIC DNA]</scope>
    <source>
        <strain evidence="3 4">NCTC10308</strain>
    </source>
</reference>
<evidence type="ECO:0000313" key="2">
    <source>
        <dbReference type="EMBL" id="QPS04710.1"/>
    </source>
</evidence>
<organism evidence="3 4">
    <name type="scientific">Acinetobacter johnsonii</name>
    <dbReference type="NCBI Taxonomy" id="40214"/>
    <lineage>
        <taxon>Bacteria</taxon>
        <taxon>Pseudomonadati</taxon>
        <taxon>Pseudomonadota</taxon>
        <taxon>Gammaproteobacteria</taxon>
        <taxon>Moraxellales</taxon>
        <taxon>Moraxellaceae</taxon>
        <taxon>Acinetobacter</taxon>
    </lineage>
</organism>
<feature type="chain" id="PRO_5036072189" description="DUF3857 domain-containing protein" evidence="1">
    <location>
        <begin position="25"/>
        <end position="356"/>
    </location>
</feature>
<evidence type="ECO:0000313" key="4">
    <source>
        <dbReference type="Proteomes" id="UP000254227"/>
    </source>
</evidence>
<dbReference type="EMBL" id="CP065666">
    <property type="protein sequence ID" value="QPS04710.1"/>
    <property type="molecule type" value="Genomic_DNA"/>
</dbReference>